<reference evidence="12" key="1">
    <citation type="journal article" date="2020" name="Microb. Genom.">
        <title>Genetic diversity of clinical and environmental Mucorales isolates obtained from an investigation of mucormycosis cases among solid organ transplant recipients.</title>
        <authorList>
            <person name="Nguyen M.H."/>
            <person name="Kaul D."/>
            <person name="Muto C."/>
            <person name="Cheng S.J."/>
            <person name="Richter R.A."/>
            <person name="Bruno V.M."/>
            <person name="Liu G."/>
            <person name="Beyhan S."/>
            <person name="Sundermann A.J."/>
            <person name="Mounaud S."/>
            <person name="Pasculle A.W."/>
            <person name="Nierman W.C."/>
            <person name="Driscoll E."/>
            <person name="Cumbie R."/>
            <person name="Clancy C.J."/>
            <person name="Dupont C.L."/>
        </authorList>
    </citation>
    <scope>NUCLEOTIDE SEQUENCE</scope>
    <source>
        <strain evidence="12">GL11</strain>
    </source>
</reference>
<dbReference type="PANTHER" id="PTHR45998:SF2">
    <property type="entry name" value="SERINE_THREONINE-PROTEIN KINASE 16"/>
    <property type="match status" value="1"/>
</dbReference>
<comment type="catalytic activity">
    <reaction evidence="8">
        <text>L-seryl-[protein] + ATP = O-phospho-L-seryl-[protein] + ADP + H(+)</text>
        <dbReference type="Rhea" id="RHEA:17989"/>
        <dbReference type="Rhea" id="RHEA-COMP:9863"/>
        <dbReference type="Rhea" id="RHEA-COMP:11604"/>
        <dbReference type="ChEBI" id="CHEBI:15378"/>
        <dbReference type="ChEBI" id="CHEBI:29999"/>
        <dbReference type="ChEBI" id="CHEBI:30616"/>
        <dbReference type="ChEBI" id="CHEBI:83421"/>
        <dbReference type="ChEBI" id="CHEBI:456216"/>
        <dbReference type="EC" id="2.7.11.1"/>
    </reaction>
</comment>
<keyword evidence="3" id="KW-0808">Transferase</keyword>
<dbReference type="InterPro" id="IPR017441">
    <property type="entry name" value="Protein_kinase_ATP_BS"/>
</dbReference>
<dbReference type="AlphaFoldDB" id="A0A9P7BUK5"/>
<protein>
    <recommendedName>
        <fullName evidence="1">non-specific serine/threonine protein kinase</fullName>
        <ecNumber evidence="1">2.7.11.1</ecNumber>
    </recommendedName>
</protein>
<evidence type="ECO:0000256" key="9">
    <source>
        <dbReference type="PROSITE-ProRule" id="PRU10141"/>
    </source>
</evidence>
<keyword evidence="2" id="KW-0723">Serine/threonine-protein kinase</keyword>
<dbReference type="Pfam" id="PF00069">
    <property type="entry name" value="Pkinase"/>
    <property type="match status" value="2"/>
</dbReference>
<sequence>MTLFENLFDMFTSFVGCCIPSPNLSINGRAYRIIKLLGEGGFSFVYLAQDGSGNLYALKKIRCTLGTEEAELAQQEVDAYRLFSHKNIIKLVDSCTITESDGSKTIYIFLPYYKRGNLQDIINKNNMSKTQFGETEMLQLFREICVGVQVLHTYRGQGGARIQYESNQSMSHEEESRQDQGLLSGNHQEQSTGGVASEGTGEIVPWAHRDIKPGNVLIADDGQTAVLMDFGSMCQARIHIENRQEALAQQDIAAEHCTMPYRAPELFDVKTGTTLDEKVDIWSLGCTLYAMAYGQSPFEMNMDQGGSVALAVLNNQYKFPEGDNTYSHNIKDMIQWMLTTDPSKRPNIHQILNKLSELLDSQASQ</sequence>
<organism evidence="12 13">
    <name type="scientific">Rhizopus oryzae</name>
    <name type="common">Mucormycosis agent</name>
    <name type="synonym">Rhizopus arrhizus var. delemar</name>
    <dbReference type="NCBI Taxonomy" id="64495"/>
    <lineage>
        <taxon>Eukaryota</taxon>
        <taxon>Fungi</taxon>
        <taxon>Fungi incertae sedis</taxon>
        <taxon>Mucoromycota</taxon>
        <taxon>Mucoromycotina</taxon>
        <taxon>Mucoromycetes</taxon>
        <taxon>Mucorales</taxon>
        <taxon>Mucorineae</taxon>
        <taxon>Rhizopodaceae</taxon>
        <taxon>Rhizopus</taxon>
    </lineage>
</organism>
<evidence type="ECO:0000256" key="4">
    <source>
        <dbReference type="ARBA" id="ARBA00022741"/>
    </source>
</evidence>
<dbReference type="SUPFAM" id="SSF56112">
    <property type="entry name" value="Protein kinase-like (PK-like)"/>
    <property type="match status" value="1"/>
</dbReference>
<evidence type="ECO:0000313" key="13">
    <source>
        <dbReference type="Proteomes" id="UP000716291"/>
    </source>
</evidence>
<dbReference type="OrthoDB" id="248923at2759"/>
<evidence type="ECO:0000313" key="12">
    <source>
        <dbReference type="EMBL" id="KAG1312111.1"/>
    </source>
</evidence>
<dbReference type="InterPro" id="IPR052239">
    <property type="entry name" value="Ser/Thr-specific_kinases"/>
</dbReference>
<dbReference type="GO" id="GO:0006624">
    <property type="term" value="P:vacuolar protein processing"/>
    <property type="evidence" value="ECO:0007669"/>
    <property type="project" value="TreeGrafter"/>
</dbReference>
<feature type="compositionally biased region" description="Polar residues" evidence="10">
    <location>
        <begin position="179"/>
        <end position="194"/>
    </location>
</feature>
<dbReference type="CDD" id="cd13986">
    <property type="entry name" value="STKc_16"/>
    <property type="match status" value="1"/>
</dbReference>
<dbReference type="GO" id="GO:0005794">
    <property type="term" value="C:Golgi apparatus"/>
    <property type="evidence" value="ECO:0007669"/>
    <property type="project" value="TreeGrafter"/>
</dbReference>
<gene>
    <name evidence="12" type="ORF">G6F64_003289</name>
</gene>
<dbReference type="Proteomes" id="UP000716291">
    <property type="component" value="Unassembled WGS sequence"/>
</dbReference>
<feature type="domain" description="Protein kinase" evidence="11">
    <location>
        <begin position="31"/>
        <end position="359"/>
    </location>
</feature>
<dbReference type="EMBL" id="JAANQT010000316">
    <property type="protein sequence ID" value="KAG1312111.1"/>
    <property type="molecule type" value="Genomic_DNA"/>
</dbReference>
<comment type="caution">
    <text evidence="12">The sequence shown here is derived from an EMBL/GenBank/DDBJ whole genome shotgun (WGS) entry which is preliminary data.</text>
</comment>
<evidence type="ECO:0000256" key="8">
    <source>
        <dbReference type="ARBA" id="ARBA00048679"/>
    </source>
</evidence>
<dbReference type="PANTHER" id="PTHR45998">
    <property type="entry name" value="SERINE/THREONINE-PROTEIN KINASE 16"/>
    <property type="match status" value="1"/>
</dbReference>
<dbReference type="PROSITE" id="PS50011">
    <property type="entry name" value="PROTEIN_KINASE_DOM"/>
    <property type="match status" value="1"/>
</dbReference>
<dbReference type="Gene3D" id="1.10.510.10">
    <property type="entry name" value="Transferase(Phosphotransferase) domain 1"/>
    <property type="match status" value="2"/>
</dbReference>
<keyword evidence="4 9" id="KW-0547">Nucleotide-binding</keyword>
<feature type="binding site" evidence="9">
    <location>
        <position position="59"/>
    </location>
    <ligand>
        <name>ATP</name>
        <dbReference type="ChEBI" id="CHEBI:30616"/>
    </ligand>
</feature>
<accession>A0A9P7BUK5</accession>
<dbReference type="InterPro" id="IPR000719">
    <property type="entry name" value="Prot_kinase_dom"/>
</dbReference>
<evidence type="ECO:0000256" key="6">
    <source>
        <dbReference type="ARBA" id="ARBA00022840"/>
    </source>
</evidence>
<evidence type="ECO:0000256" key="1">
    <source>
        <dbReference type="ARBA" id="ARBA00012513"/>
    </source>
</evidence>
<comment type="catalytic activity">
    <reaction evidence="7">
        <text>L-threonyl-[protein] + ATP = O-phospho-L-threonyl-[protein] + ADP + H(+)</text>
        <dbReference type="Rhea" id="RHEA:46608"/>
        <dbReference type="Rhea" id="RHEA-COMP:11060"/>
        <dbReference type="Rhea" id="RHEA-COMP:11605"/>
        <dbReference type="ChEBI" id="CHEBI:15378"/>
        <dbReference type="ChEBI" id="CHEBI:30013"/>
        <dbReference type="ChEBI" id="CHEBI:30616"/>
        <dbReference type="ChEBI" id="CHEBI:61977"/>
        <dbReference type="ChEBI" id="CHEBI:456216"/>
        <dbReference type="EC" id="2.7.11.1"/>
    </reaction>
</comment>
<dbReference type="PROSITE" id="PS00107">
    <property type="entry name" value="PROTEIN_KINASE_ATP"/>
    <property type="match status" value="1"/>
</dbReference>
<evidence type="ECO:0000259" key="11">
    <source>
        <dbReference type="PROSITE" id="PS50011"/>
    </source>
</evidence>
<proteinExistence type="predicted"/>
<dbReference type="InterPro" id="IPR011009">
    <property type="entry name" value="Kinase-like_dom_sf"/>
</dbReference>
<evidence type="ECO:0000256" key="7">
    <source>
        <dbReference type="ARBA" id="ARBA00047899"/>
    </source>
</evidence>
<dbReference type="GO" id="GO:0005773">
    <property type="term" value="C:vacuole"/>
    <property type="evidence" value="ECO:0007669"/>
    <property type="project" value="GOC"/>
</dbReference>
<name>A0A9P7BUK5_RHIOR</name>
<evidence type="ECO:0000256" key="2">
    <source>
        <dbReference type="ARBA" id="ARBA00022527"/>
    </source>
</evidence>
<keyword evidence="5" id="KW-0418">Kinase</keyword>
<evidence type="ECO:0000256" key="3">
    <source>
        <dbReference type="ARBA" id="ARBA00022679"/>
    </source>
</evidence>
<dbReference type="GO" id="GO:0005524">
    <property type="term" value="F:ATP binding"/>
    <property type="evidence" value="ECO:0007669"/>
    <property type="project" value="UniProtKB-UniRule"/>
</dbReference>
<keyword evidence="6 9" id="KW-0067">ATP-binding</keyword>
<dbReference type="GO" id="GO:0032889">
    <property type="term" value="P:regulation of vacuole fusion, non-autophagic"/>
    <property type="evidence" value="ECO:0007669"/>
    <property type="project" value="TreeGrafter"/>
</dbReference>
<evidence type="ECO:0000256" key="5">
    <source>
        <dbReference type="ARBA" id="ARBA00022777"/>
    </source>
</evidence>
<evidence type="ECO:0000256" key="10">
    <source>
        <dbReference type="SAM" id="MobiDB-lite"/>
    </source>
</evidence>
<keyword evidence="13" id="KW-1185">Reference proteome</keyword>
<dbReference type="EC" id="2.7.11.1" evidence="1"/>
<dbReference type="GO" id="GO:0004674">
    <property type="term" value="F:protein serine/threonine kinase activity"/>
    <property type="evidence" value="ECO:0007669"/>
    <property type="project" value="UniProtKB-KW"/>
</dbReference>
<dbReference type="SMART" id="SM00220">
    <property type="entry name" value="S_TKc"/>
    <property type="match status" value="1"/>
</dbReference>
<feature type="region of interest" description="Disordered" evidence="10">
    <location>
        <begin position="166"/>
        <end position="199"/>
    </location>
</feature>